<comment type="caution">
    <text evidence="3">The sequence shown here is derived from an EMBL/GenBank/DDBJ whole genome shotgun (WGS) entry which is preliminary data.</text>
</comment>
<dbReference type="PANTHER" id="PTHR33755:SF5">
    <property type="entry name" value="TYPE II TOXIN-ANTITOXIN SYSTEM RELE_PARE FAMILY TOXIN"/>
    <property type="match status" value="1"/>
</dbReference>
<keyword evidence="2" id="KW-1277">Toxin-antitoxin system</keyword>
<dbReference type="Gene3D" id="3.30.2310.20">
    <property type="entry name" value="RelE-like"/>
    <property type="match status" value="1"/>
</dbReference>
<name>A0ABV7FI28_9GAMM</name>
<evidence type="ECO:0000313" key="3">
    <source>
        <dbReference type="EMBL" id="MFC3116283.1"/>
    </source>
</evidence>
<comment type="similarity">
    <text evidence="1">Belongs to the RelE toxin family.</text>
</comment>
<evidence type="ECO:0000256" key="1">
    <source>
        <dbReference type="ARBA" id="ARBA00006226"/>
    </source>
</evidence>
<sequence>MEITFALSALSDLEHIKDYYTDQFVPHIGQKLVTDIVTHIQILFDHPDIGRIVPEFSKDYIRELIHPPFRVVYLREQHGIKIIRVWRSERLLQRYDE</sequence>
<accession>A0ABV7FI28</accession>
<keyword evidence="4" id="KW-1185">Reference proteome</keyword>
<evidence type="ECO:0000256" key="2">
    <source>
        <dbReference type="ARBA" id="ARBA00022649"/>
    </source>
</evidence>
<dbReference type="InterPro" id="IPR051803">
    <property type="entry name" value="TA_system_RelE-like_toxin"/>
</dbReference>
<dbReference type="EMBL" id="JBHRTF010000004">
    <property type="protein sequence ID" value="MFC3116283.1"/>
    <property type="molecule type" value="Genomic_DNA"/>
</dbReference>
<dbReference type="InterPro" id="IPR007712">
    <property type="entry name" value="RelE/ParE_toxin"/>
</dbReference>
<organism evidence="3 4">
    <name type="scientific">Cellvibrio fontiphilus</name>
    <dbReference type="NCBI Taxonomy" id="1815559"/>
    <lineage>
        <taxon>Bacteria</taxon>
        <taxon>Pseudomonadati</taxon>
        <taxon>Pseudomonadota</taxon>
        <taxon>Gammaproteobacteria</taxon>
        <taxon>Cellvibrionales</taxon>
        <taxon>Cellvibrionaceae</taxon>
        <taxon>Cellvibrio</taxon>
    </lineage>
</organism>
<gene>
    <name evidence="3" type="ORF">ACFODX_11995</name>
</gene>
<dbReference type="Proteomes" id="UP001595555">
    <property type="component" value="Unassembled WGS sequence"/>
</dbReference>
<protein>
    <submittedName>
        <fullName evidence="3">Type II toxin-antitoxin system RelE/ParE family toxin</fullName>
    </submittedName>
</protein>
<evidence type="ECO:0000313" key="4">
    <source>
        <dbReference type="Proteomes" id="UP001595555"/>
    </source>
</evidence>
<dbReference type="PANTHER" id="PTHR33755">
    <property type="entry name" value="TOXIN PARE1-RELATED"/>
    <property type="match status" value="1"/>
</dbReference>
<dbReference type="InterPro" id="IPR035093">
    <property type="entry name" value="RelE/ParE_toxin_dom_sf"/>
</dbReference>
<dbReference type="RefSeq" id="WP_378119391.1">
    <property type="nucleotide sequence ID" value="NZ_JBHRTF010000004.1"/>
</dbReference>
<proteinExistence type="inferred from homology"/>
<reference evidence="4" key="1">
    <citation type="journal article" date="2019" name="Int. J. Syst. Evol. Microbiol.">
        <title>The Global Catalogue of Microorganisms (GCM) 10K type strain sequencing project: providing services to taxonomists for standard genome sequencing and annotation.</title>
        <authorList>
            <consortium name="The Broad Institute Genomics Platform"/>
            <consortium name="The Broad Institute Genome Sequencing Center for Infectious Disease"/>
            <person name="Wu L."/>
            <person name="Ma J."/>
        </authorList>
    </citation>
    <scope>NUCLEOTIDE SEQUENCE [LARGE SCALE GENOMIC DNA]</scope>
    <source>
        <strain evidence="4">KCTC 52237</strain>
    </source>
</reference>
<dbReference type="Pfam" id="PF05016">
    <property type="entry name" value="ParE_toxin"/>
    <property type="match status" value="1"/>
</dbReference>